<name>A0ABU3KAJ7_9BACT</name>
<gene>
    <name evidence="2" type="ORF">PPG34_14220</name>
</gene>
<sequence>MKEPAWVLHDFVLALHEDLLSGFGGASGIRDGALLESALARPHQLFAYEKPDLFILAASYISGLVRNHPFIDGNKRTAFMVGYSFLSRNGKELNAPEPEATAVIVDLAPRKITEEDLAMWLRQNCE</sequence>
<comment type="caution">
    <text evidence="2">The sequence shown here is derived from an EMBL/GenBank/DDBJ whole genome shotgun (WGS) entry which is preliminary data.</text>
</comment>
<dbReference type="InterPro" id="IPR003812">
    <property type="entry name" value="Fido"/>
</dbReference>
<dbReference type="PROSITE" id="PS51459">
    <property type="entry name" value="FIDO"/>
    <property type="match status" value="1"/>
</dbReference>
<reference evidence="2 3" key="1">
    <citation type="journal article" date="2023" name="ISME J.">
        <title>Cultivation and genomic characterization of novel and ubiquitous marine nitrite-oxidizing bacteria from the Nitrospirales.</title>
        <authorList>
            <person name="Mueller A.J."/>
            <person name="Daebeler A."/>
            <person name="Herbold C.W."/>
            <person name="Kirkegaard R.H."/>
            <person name="Daims H."/>
        </authorList>
    </citation>
    <scope>NUCLEOTIDE SEQUENCE [LARGE SCALE GENOMIC DNA]</scope>
    <source>
        <strain evidence="2 3">EB</strain>
    </source>
</reference>
<dbReference type="NCBIfam" id="TIGR01550">
    <property type="entry name" value="DOC_P1"/>
    <property type="match status" value="1"/>
</dbReference>
<organism evidence="2 3">
    <name type="scientific">Candidatus Nitronereus thalassa</name>
    <dbReference type="NCBI Taxonomy" id="3020898"/>
    <lineage>
        <taxon>Bacteria</taxon>
        <taxon>Pseudomonadati</taxon>
        <taxon>Nitrospirota</taxon>
        <taxon>Nitrospiria</taxon>
        <taxon>Nitrospirales</taxon>
        <taxon>Nitrospiraceae</taxon>
        <taxon>Candidatus Nitronereus</taxon>
    </lineage>
</organism>
<feature type="domain" description="Fido" evidence="1">
    <location>
        <begin position="7"/>
        <end position="123"/>
    </location>
</feature>
<dbReference type="InterPro" id="IPR036597">
    <property type="entry name" value="Fido-like_dom_sf"/>
</dbReference>
<dbReference type="RefSeq" id="WP_313834077.1">
    <property type="nucleotide sequence ID" value="NZ_JAQOUE010000001.1"/>
</dbReference>
<evidence type="ECO:0000313" key="3">
    <source>
        <dbReference type="Proteomes" id="UP001250932"/>
    </source>
</evidence>
<accession>A0ABU3KAJ7</accession>
<evidence type="ECO:0000313" key="2">
    <source>
        <dbReference type="EMBL" id="MDT7043510.1"/>
    </source>
</evidence>
<evidence type="ECO:0000259" key="1">
    <source>
        <dbReference type="PROSITE" id="PS51459"/>
    </source>
</evidence>
<proteinExistence type="predicted"/>
<dbReference type="Proteomes" id="UP001250932">
    <property type="component" value="Unassembled WGS sequence"/>
</dbReference>
<dbReference type="Gene3D" id="1.20.120.1870">
    <property type="entry name" value="Fic/DOC protein, Fido domain"/>
    <property type="match status" value="1"/>
</dbReference>
<dbReference type="InterPro" id="IPR053737">
    <property type="entry name" value="Type_II_TA_Toxin"/>
</dbReference>
<dbReference type="EMBL" id="JAQOUE010000001">
    <property type="protein sequence ID" value="MDT7043510.1"/>
    <property type="molecule type" value="Genomic_DNA"/>
</dbReference>
<dbReference type="PANTHER" id="PTHR39426:SF1">
    <property type="entry name" value="HOMOLOGY TO DEATH-ON-CURING PROTEIN OF PHAGE P1"/>
    <property type="match status" value="1"/>
</dbReference>
<dbReference type="Pfam" id="PF02661">
    <property type="entry name" value="Fic"/>
    <property type="match status" value="1"/>
</dbReference>
<dbReference type="PANTHER" id="PTHR39426">
    <property type="entry name" value="HOMOLOGY TO DEATH-ON-CURING PROTEIN OF PHAGE P1"/>
    <property type="match status" value="1"/>
</dbReference>
<dbReference type="PIRSF" id="PIRSF018297">
    <property type="entry name" value="Doc"/>
    <property type="match status" value="1"/>
</dbReference>
<dbReference type="InterPro" id="IPR006440">
    <property type="entry name" value="Doc"/>
</dbReference>
<keyword evidence="3" id="KW-1185">Reference proteome</keyword>
<dbReference type="SUPFAM" id="SSF140931">
    <property type="entry name" value="Fic-like"/>
    <property type="match status" value="1"/>
</dbReference>
<protein>
    <submittedName>
        <fullName evidence="2">Type II toxin-antitoxin system death-on-curing family toxin</fullName>
    </submittedName>
</protein>